<dbReference type="AlphaFoldDB" id="A0A2P8R3A9"/>
<dbReference type="SMART" id="SM00926">
    <property type="entry name" value="Molybdop_Fe4S4"/>
    <property type="match status" value="1"/>
</dbReference>
<reference evidence="11" key="1">
    <citation type="submission" date="2017-10" db="EMBL/GenBank/DDBJ databases">
        <title>Campylobacter species from seals.</title>
        <authorList>
            <person name="Gilbert M.J."/>
            <person name="Zomer A.L."/>
            <person name="Timmerman A.J."/>
            <person name="Duim B."/>
            <person name="Wagenaar J.A."/>
        </authorList>
    </citation>
    <scope>NUCLEOTIDE SEQUENCE [LARGE SCALE GENOMIC DNA]</scope>
    <source>
        <strain evidence="11">17S00004-5</strain>
    </source>
</reference>
<keyword evidence="6" id="KW-0560">Oxidoreductase</keyword>
<dbReference type="EMBL" id="PDHH01000001">
    <property type="protein sequence ID" value="PSM52982.1"/>
    <property type="molecule type" value="Genomic_DNA"/>
</dbReference>
<comment type="similarity">
    <text evidence="2">Belongs to the prokaryotic molybdopterin-containing oxidoreductase family.</text>
</comment>
<dbReference type="PROSITE" id="PS51669">
    <property type="entry name" value="4FE4S_MOW_BIS_MGD"/>
    <property type="match status" value="1"/>
</dbReference>
<dbReference type="Pfam" id="PF00384">
    <property type="entry name" value="Molybdopterin"/>
    <property type="match status" value="1"/>
</dbReference>
<evidence type="ECO:0000256" key="4">
    <source>
        <dbReference type="ARBA" id="ARBA00022723"/>
    </source>
</evidence>
<dbReference type="PANTHER" id="PTHR43742">
    <property type="entry name" value="TRIMETHYLAMINE-N-OXIDE REDUCTASE"/>
    <property type="match status" value="1"/>
</dbReference>
<dbReference type="GO" id="GO:0030288">
    <property type="term" value="C:outer membrane-bounded periplasmic space"/>
    <property type="evidence" value="ECO:0007669"/>
    <property type="project" value="TreeGrafter"/>
</dbReference>
<evidence type="ECO:0000256" key="2">
    <source>
        <dbReference type="ARBA" id="ARBA00010312"/>
    </source>
</evidence>
<keyword evidence="11" id="KW-1185">Reference proteome</keyword>
<evidence type="ECO:0000256" key="6">
    <source>
        <dbReference type="ARBA" id="ARBA00023002"/>
    </source>
</evidence>
<evidence type="ECO:0000259" key="9">
    <source>
        <dbReference type="PROSITE" id="PS51669"/>
    </source>
</evidence>
<dbReference type="NCBIfam" id="TIGR02166">
    <property type="entry name" value="dmsA_ynfE"/>
    <property type="match status" value="1"/>
</dbReference>
<keyword evidence="4" id="KW-0479">Metal-binding</keyword>
<dbReference type="RefSeq" id="WP_106869308.1">
    <property type="nucleotide sequence ID" value="NZ_CP053841.1"/>
</dbReference>
<dbReference type="Gene3D" id="3.40.50.740">
    <property type="match status" value="1"/>
</dbReference>
<dbReference type="Proteomes" id="UP000240535">
    <property type="component" value="Unassembled WGS sequence"/>
</dbReference>
<dbReference type="InterPro" id="IPR006656">
    <property type="entry name" value="Mopterin_OxRdtase"/>
</dbReference>
<evidence type="ECO:0000256" key="3">
    <source>
        <dbReference type="ARBA" id="ARBA00022505"/>
    </source>
</evidence>
<protein>
    <submittedName>
        <fullName evidence="10">Dimethyl sulfoxide reductase subunit A</fullName>
    </submittedName>
</protein>
<gene>
    <name evidence="10" type="ORF">CQ405_00030</name>
</gene>
<dbReference type="GO" id="GO:0030151">
    <property type="term" value="F:molybdenum ion binding"/>
    <property type="evidence" value="ECO:0007669"/>
    <property type="project" value="InterPro"/>
</dbReference>
<name>A0A2P8R3A9_9BACT</name>
<keyword evidence="8" id="KW-0411">Iron-sulfur</keyword>
<dbReference type="InterPro" id="IPR050612">
    <property type="entry name" value="Prok_Mopterin_Oxidored"/>
</dbReference>
<keyword evidence="5" id="KW-0732">Signal</keyword>
<comment type="caution">
    <text evidence="10">The sequence shown here is derived from an EMBL/GenBank/DDBJ whole genome shotgun (WGS) entry which is preliminary data.</text>
</comment>
<dbReference type="Pfam" id="PF01568">
    <property type="entry name" value="Molydop_binding"/>
    <property type="match status" value="1"/>
</dbReference>
<feature type="domain" description="4Fe-4S Mo/W bis-MGD-type" evidence="9">
    <location>
        <begin position="33"/>
        <end position="94"/>
    </location>
</feature>
<dbReference type="Gene3D" id="3.40.50.12440">
    <property type="match status" value="2"/>
</dbReference>
<keyword evidence="7" id="KW-0408">Iron</keyword>
<dbReference type="InterPro" id="IPR009010">
    <property type="entry name" value="Asp_de-COase-like_dom_sf"/>
</dbReference>
<evidence type="ECO:0000313" key="11">
    <source>
        <dbReference type="Proteomes" id="UP000240535"/>
    </source>
</evidence>
<dbReference type="Gene3D" id="2.40.40.20">
    <property type="match status" value="1"/>
</dbReference>
<dbReference type="InterPro" id="IPR006655">
    <property type="entry name" value="Mopterin_OxRdtase_prok_CS"/>
</dbReference>
<proteinExistence type="inferred from homology"/>
<dbReference type="CDD" id="cd02770">
    <property type="entry name" value="MopB_DmsA-EC"/>
    <property type="match status" value="1"/>
</dbReference>
<dbReference type="SUPFAM" id="SSF53706">
    <property type="entry name" value="Formate dehydrogenase/DMSO reductase, domains 1-3"/>
    <property type="match status" value="1"/>
</dbReference>
<comment type="cofactor">
    <cofactor evidence="1">
        <name>Mo-bis(molybdopterin guanine dinucleotide)</name>
        <dbReference type="ChEBI" id="CHEBI:60539"/>
    </cofactor>
</comment>
<evidence type="ECO:0000256" key="8">
    <source>
        <dbReference type="ARBA" id="ARBA00023014"/>
    </source>
</evidence>
<dbReference type="InterPro" id="IPR006311">
    <property type="entry name" value="TAT_signal"/>
</dbReference>
<keyword evidence="3" id="KW-0500">Molybdenum</keyword>
<dbReference type="GO" id="GO:0009389">
    <property type="term" value="F:dimethyl sulfoxide reductase activity"/>
    <property type="evidence" value="ECO:0007669"/>
    <property type="project" value="InterPro"/>
</dbReference>
<dbReference type="Gene3D" id="3.40.228.10">
    <property type="entry name" value="Dimethylsulfoxide Reductase, domain 2"/>
    <property type="match status" value="1"/>
</dbReference>
<evidence type="ECO:0000313" key="10">
    <source>
        <dbReference type="EMBL" id="PSM52982.1"/>
    </source>
</evidence>
<evidence type="ECO:0000256" key="1">
    <source>
        <dbReference type="ARBA" id="ARBA00001942"/>
    </source>
</evidence>
<dbReference type="OrthoDB" id="9759518at2"/>
<dbReference type="SUPFAM" id="SSF50692">
    <property type="entry name" value="ADC-like"/>
    <property type="match status" value="1"/>
</dbReference>
<accession>A0A2P8R3A9</accession>
<dbReference type="GO" id="GO:0051539">
    <property type="term" value="F:4 iron, 4 sulfur cluster binding"/>
    <property type="evidence" value="ECO:0007669"/>
    <property type="project" value="InterPro"/>
</dbReference>
<dbReference type="PROSITE" id="PS00932">
    <property type="entry name" value="MOLYBDOPTERIN_PROK_3"/>
    <property type="match status" value="1"/>
</dbReference>
<dbReference type="GO" id="GO:0009055">
    <property type="term" value="F:electron transfer activity"/>
    <property type="evidence" value="ECO:0007669"/>
    <property type="project" value="TreeGrafter"/>
</dbReference>
<dbReference type="Pfam" id="PF04879">
    <property type="entry name" value="Molybdop_Fe4S4"/>
    <property type="match status" value="1"/>
</dbReference>
<dbReference type="PROSITE" id="PS51318">
    <property type="entry name" value="TAT"/>
    <property type="match status" value="1"/>
</dbReference>
<dbReference type="GO" id="GO:0043546">
    <property type="term" value="F:molybdopterin cofactor binding"/>
    <property type="evidence" value="ECO:0007669"/>
    <property type="project" value="InterPro"/>
</dbReference>
<dbReference type="InterPro" id="IPR006657">
    <property type="entry name" value="MoPterin_dinucl-bd_dom"/>
</dbReference>
<evidence type="ECO:0000256" key="7">
    <source>
        <dbReference type="ARBA" id="ARBA00023004"/>
    </source>
</evidence>
<dbReference type="InterPro" id="IPR011888">
    <property type="entry name" value="Anaer_DMSO_reductase"/>
</dbReference>
<dbReference type="GO" id="GO:0009061">
    <property type="term" value="P:anaerobic respiration"/>
    <property type="evidence" value="ECO:0007669"/>
    <property type="project" value="TreeGrafter"/>
</dbReference>
<dbReference type="InterPro" id="IPR006963">
    <property type="entry name" value="Mopterin_OxRdtase_4Fe-4S_dom"/>
</dbReference>
<sequence>MQVSRRNFLKWSGISGTLAATTSFSKTVLPEKQEEFVGFCPVNCGSKCLLKAHTKDGIISHITTDNTGNDSYEQRQVRACLRGRSTRYRIYNPNRVLYPLKRVGKRGEGKFKRVSWDEALTDIANKMNEIKLKYGNEAFYNPYGTGTIGSIMAGWLDGSFHRLLGVYGGYLGYHNDYSTGQIANGLEHFYGWAWGGDIENVKHAKLAVMFGSNPVETRMGGASTGYSFQEMARRGNTKVICIDPRYSDTMVGVADEWIPIAPGTDAALIAALAYVMVKEDLYNKEFMDKYCVGFTRDTLPEGAPSNGSYMDYIMGTGDDKTPKTPEWASKITQISSDRIVKLAREIASAEPCYIDQGWGPQRHQNGEQQSRAIATLACLTGNVGILGGGTGARSGSSKSYSLGSLSVNNPVKTTIPCFMWYEGIRLGSKMSALEHGVRGASHLKVPIKVMINTAGNCLTNQHACVSEISKILEDESLYELIVDINITRTHSNSFADYILPSAMVFEQEDLLQASMGKCSTMPYLAIGEKAIEPQGEAKSAFDICTLLAEKLGGKELKDKFTDGKTWEDWMRWSWNVAKDKNPFLPSYDEIKRRKIWKSPELVEPLVVFKDFREDPNANPLNTPSGKIEIFSSTLYDMSKTWKLMPGQKINPLPVFEDVIMGARDPLRKKYPLQFFGYHYKGRTHSSFWDAGVIREINPQEILINTLDAKQRGIKTGDTVIVRNDIGKIKGVARVTSRIIPGTAATYQGGWAKFDENGVDVGCCVNTLTTNQPTAIAKANGVHSILVEIEKA</sequence>
<dbReference type="PANTHER" id="PTHR43742:SF3">
    <property type="entry name" value="DIMETHYL SULFOXIDE REDUCTASE DMSA"/>
    <property type="match status" value="1"/>
</dbReference>
<organism evidence="10 11">
    <name type="scientific">Campylobacter blaseri</name>
    <dbReference type="NCBI Taxonomy" id="2042961"/>
    <lineage>
        <taxon>Bacteria</taxon>
        <taxon>Pseudomonadati</taxon>
        <taxon>Campylobacterota</taxon>
        <taxon>Epsilonproteobacteria</taxon>
        <taxon>Campylobacterales</taxon>
        <taxon>Campylobacteraceae</taxon>
        <taxon>Campylobacter</taxon>
    </lineage>
</organism>
<dbReference type="FunFam" id="3.40.228.10:FF:000004">
    <property type="entry name" value="Dimethyl sulfoxide reductase subunit A"/>
    <property type="match status" value="1"/>
</dbReference>
<evidence type="ECO:0000256" key="5">
    <source>
        <dbReference type="ARBA" id="ARBA00022729"/>
    </source>
</evidence>